<feature type="domain" description="N-acetyltransferase" evidence="3">
    <location>
        <begin position="27"/>
        <end position="162"/>
    </location>
</feature>
<evidence type="ECO:0000259" key="3">
    <source>
        <dbReference type="PROSITE" id="PS51186"/>
    </source>
</evidence>
<dbReference type="GO" id="GO:0005737">
    <property type="term" value="C:cytoplasm"/>
    <property type="evidence" value="ECO:0007669"/>
    <property type="project" value="TreeGrafter"/>
</dbReference>
<dbReference type="SUPFAM" id="SSF55729">
    <property type="entry name" value="Acyl-CoA N-acyltransferases (Nat)"/>
    <property type="match status" value="1"/>
</dbReference>
<evidence type="ECO:0000313" key="5">
    <source>
        <dbReference type="Proteomes" id="UP001255856"/>
    </source>
</evidence>
<sequence>MADIPLESFYEVVLTRVTGPDGQEQEVVFRRGGPVDVLGFQALCAKVGWAVRPLPKLRAALANSYLVASLTLESLDRRARPRLVGLARATSDGVFNATLWDVVVDPDFQGQGLGRALVRMCTQILLRLEIANITLFADAHTVPFYRDLGFQTSPGGIQGMFW</sequence>
<dbReference type="EMBL" id="JASFZW010000009">
    <property type="protein sequence ID" value="KAK2076692.1"/>
    <property type="molecule type" value="Genomic_DNA"/>
</dbReference>
<dbReference type="Pfam" id="PF00583">
    <property type="entry name" value="Acetyltransf_1"/>
    <property type="match status" value="1"/>
</dbReference>
<dbReference type="InterPro" id="IPR016181">
    <property type="entry name" value="Acyl_CoA_acyltransferase"/>
</dbReference>
<dbReference type="CDD" id="cd04301">
    <property type="entry name" value="NAT_SF"/>
    <property type="match status" value="1"/>
</dbReference>
<dbReference type="PANTHER" id="PTHR43626:SF4">
    <property type="entry name" value="GCN5-RELATED N-ACETYLTRANSFERASE 2, CHLOROPLASTIC"/>
    <property type="match status" value="1"/>
</dbReference>
<dbReference type="PROSITE" id="PS51186">
    <property type="entry name" value="GNAT"/>
    <property type="match status" value="1"/>
</dbReference>
<evidence type="ECO:0000256" key="2">
    <source>
        <dbReference type="ARBA" id="ARBA00023315"/>
    </source>
</evidence>
<organism evidence="4 5">
    <name type="scientific">Prototheca wickerhamii</name>
    <dbReference type="NCBI Taxonomy" id="3111"/>
    <lineage>
        <taxon>Eukaryota</taxon>
        <taxon>Viridiplantae</taxon>
        <taxon>Chlorophyta</taxon>
        <taxon>core chlorophytes</taxon>
        <taxon>Trebouxiophyceae</taxon>
        <taxon>Chlorellales</taxon>
        <taxon>Chlorellaceae</taxon>
        <taxon>Prototheca</taxon>
    </lineage>
</organism>
<gene>
    <name evidence="4" type="ORF">QBZ16_005452</name>
</gene>
<reference evidence="4" key="1">
    <citation type="submission" date="2021-01" db="EMBL/GenBank/DDBJ databases">
        <authorList>
            <person name="Eckstrom K.M.E."/>
        </authorList>
    </citation>
    <scope>NUCLEOTIDE SEQUENCE</scope>
    <source>
        <strain evidence="4">UVCC 0001</strain>
    </source>
</reference>
<protein>
    <recommendedName>
        <fullName evidence="3">N-acetyltransferase domain-containing protein</fullName>
    </recommendedName>
</protein>
<dbReference type="Proteomes" id="UP001255856">
    <property type="component" value="Unassembled WGS sequence"/>
</dbReference>
<name>A0AAD9IIB1_PROWI</name>
<evidence type="ECO:0000313" key="4">
    <source>
        <dbReference type="EMBL" id="KAK2076692.1"/>
    </source>
</evidence>
<dbReference type="GO" id="GO:0008080">
    <property type="term" value="F:N-acetyltransferase activity"/>
    <property type="evidence" value="ECO:0007669"/>
    <property type="project" value="InterPro"/>
</dbReference>
<evidence type="ECO:0000256" key="1">
    <source>
        <dbReference type="ARBA" id="ARBA00022679"/>
    </source>
</evidence>
<dbReference type="AlphaFoldDB" id="A0AAD9IIB1"/>
<keyword evidence="1" id="KW-0808">Transferase</keyword>
<keyword evidence="5" id="KW-1185">Reference proteome</keyword>
<dbReference type="InterPro" id="IPR000182">
    <property type="entry name" value="GNAT_dom"/>
</dbReference>
<proteinExistence type="predicted"/>
<accession>A0AAD9IIB1</accession>
<keyword evidence="2" id="KW-0012">Acyltransferase</keyword>
<dbReference type="InterPro" id="IPR045039">
    <property type="entry name" value="NSI-like"/>
</dbReference>
<comment type="caution">
    <text evidence="4">The sequence shown here is derived from an EMBL/GenBank/DDBJ whole genome shotgun (WGS) entry which is preliminary data.</text>
</comment>
<dbReference type="PANTHER" id="PTHR43626">
    <property type="entry name" value="ACYL-COA N-ACYLTRANSFERASE"/>
    <property type="match status" value="1"/>
</dbReference>
<dbReference type="Gene3D" id="3.40.630.30">
    <property type="match status" value="1"/>
</dbReference>